<reference evidence="2 3" key="1">
    <citation type="submission" date="2023-07" db="EMBL/GenBank/DDBJ databases">
        <title>Genomic Encyclopedia of Type Strains, Phase IV (KMG-IV): sequencing the most valuable type-strain genomes for metagenomic binning, comparative biology and taxonomic classification.</title>
        <authorList>
            <person name="Goeker M."/>
        </authorList>
    </citation>
    <scope>NUCLEOTIDE SEQUENCE [LARGE SCALE GENOMIC DNA]</scope>
    <source>
        <strain evidence="2 3">DSM 29005</strain>
    </source>
</reference>
<sequence length="248" mass="27664">MAAFRGRKPRRRKGPLPFRYVILLTLVIFIILTASSFWIVNNEIKPTLMRIATLEASSVATTIIQEAVKDEIIDADEAENLIITEKDKDGNISMITYNTGTVRKSLRHVTDNITSKLEEIEKANFHSKGKNDQEMELDDGIVYSIPLGQVTQNAILSTLGPDIPISFYLIGDVHTDIKRDVTQYGINNAIHEVSILVEVTVQVVIPFATEKITIENTVPVIDITERGDVPQYYNNNGDANPAIELPSE</sequence>
<keyword evidence="1" id="KW-0812">Transmembrane</keyword>
<evidence type="ECO:0000256" key="1">
    <source>
        <dbReference type="SAM" id="Phobius"/>
    </source>
</evidence>
<accession>A0ABT9ZEM0</accession>
<dbReference type="RefSeq" id="WP_307337905.1">
    <property type="nucleotide sequence ID" value="NZ_JAUSUD010000003.1"/>
</dbReference>
<dbReference type="Proteomes" id="UP001234495">
    <property type="component" value="Unassembled WGS sequence"/>
</dbReference>
<dbReference type="EMBL" id="JAUSUD010000003">
    <property type="protein sequence ID" value="MDQ0229715.1"/>
    <property type="molecule type" value="Genomic_DNA"/>
</dbReference>
<feature type="transmembrane region" description="Helical" evidence="1">
    <location>
        <begin position="20"/>
        <end position="40"/>
    </location>
</feature>
<keyword evidence="3" id="KW-1185">Reference proteome</keyword>
<protein>
    <submittedName>
        <fullName evidence="2">Sporulation protein YunB</fullName>
    </submittedName>
</protein>
<dbReference type="PIRSF" id="PIRSF021383">
    <property type="entry name" value="YunB"/>
    <property type="match status" value="1"/>
</dbReference>
<dbReference type="InterPro" id="IPR014197">
    <property type="entry name" value="Sporulation_prot_YunB"/>
</dbReference>
<keyword evidence="1" id="KW-0472">Membrane</keyword>
<name>A0ABT9ZEM0_9BACI</name>
<proteinExistence type="predicted"/>
<evidence type="ECO:0000313" key="2">
    <source>
        <dbReference type="EMBL" id="MDQ0229715.1"/>
    </source>
</evidence>
<evidence type="ECO:0000313" key="3">
    <source>
        <dbReference type="Proteomes" id="UP001234495"/>
    </source>
</evidence>
<dbReference type="NCBIfam" id="TIGR02832">
    <property type="entry name" value="spo_yunB"/>
    <property type="match status" value="1"/>
</dbReference>
<comment type="caution">
    <text evidence="2">The sequence shown here is derived from an EMBL/GenBank/DDBJ whole genome shotgun (WGS) entry which is preliminary data.</text>
</comment>
<gene>
    <name evidence="2" type="ORF">J2S19_000967</name>
</gene>
<dbReference type="Pfam" id="PF09560">
    <property type="entry name" value="Spore_YunB"/>
    <property type="match status" value="1"/>
</dbReference>
<keyword evidence="1" id="KW-1133">Transmembrane helix</keyword>
<organism evidence="2 3">
    <name type="scientific">Metabacillus malikii</name>
    <dbReference type="NCBI Taxonomy" id="1504265"/>
    <lineage>
        <taxon>Bacteria</taxon>
        <taxon>Bacillati</taxon>
        <taxon>Bacillota</taxon>
        <taxon>Bacilli</taxon>
        <taxon>Bacillales</taxon>
        <taxon>Bacillaceae</taxon>
        <taxon>Metabacillus</taxon>
    </lineage>
</organism>